<dbReference type="GO" id="GO:0030170">
    <property type="term" value="F:pyridoxal phosphate binding"/>
    <property type="evidence" value="ECO:0007669"/>
    <property type="project" value="InterPro"/>
</dbReference>
<sequence length="396" mass="43608">MSNQLSDRINSVTPSATLEMAAKARELRAQGKDIIGLSLGEPDFNTPDYIKEAAIQAVKDDYNSYTPVDGYVELKKAIITKFKRDNNLSYEPSQIVVSTGAKQALYNVAQVILNPGDEVILPCPYWVSYSDIVKLADGVPVEVATSLENDFKMTPDQLEAAITPKTRMLWYSSPCNPSGSIYSKEELRALADVLKNHPQIIVVSDEIYEHINYGVTAHASMAEFDDMYDRTVTVNGVAKAFAMTGWRIGYIGAPAYIARATNKLQGQVTSGANCIAQRAVITALEESPDRIQYMVDEFKERRKLILGLLNEIDGFKCNEPEGAFYVYPDVTAYFGKTFNGTTINNASDFSMYILEAANVATVTGDAFGNGNCIRISYAASVKEIKEAISRIKEALK</sequence>
<dbReference type="Proteomes" id="UP000186953">
    <property type="component" value="Unassembled WGS sequence"/>
</dbReference>
<dbReference type="SUPFAM" id="SSF53383">
    <property type="entry name" value="PLP-dependent transferases"/>
    <property type="match status" value="1"/>
</dbReference>
<comment type="cofactor">
    <cofactor evidence="1 6">
        <name>pyridoxal 5'-phosphate</name>
        <dbReference type="ChEBI" id="CHEBI:597326"/>
    </cofactor>
</comment>
<evidence type="ECO:0000259" key="7">
    <source>
        <dbReference type="Pfam" id="PF00155"/>
    </source>
</evidence>
<dbReference type="PROSITE" id="PS00105">
    <property type="entry name" value="AA_TRANSFER_CLASS_1"/>
    <property type="match status" value="1"/>
</dbReference>
<keyword evidence="4 6" id="KW-0808">Transferase</keyword>
<dbReference type="CDD" id="cd00609">
    <property type="entry name" value="AAT_like"/>
    <property type="match status" value="1"/>
</dbReference>
<evidence type="ECO:0000256" key="4">
    <source>
        <dbReference type="ARBA" id="ARBA00022679"/>
    </source>
</evidence>
<dbReference type="GO" id="GO:0008483">
    <property type="term" value="F:transaminase activity"/>
    <property type="evidence" value="ECO:0007669"/>
    <property type="project" value="UniProtKB-KW"/>
</dbReference>
<evidence type="ECO:0000256" key="3">
    <source>
        <dbReference type="ARBA" id="ARBA00022576"/>
    </source>
</evidence>
<dbReference type="FunFam" id="3.40.640.10:FF:000033">
    <property type="entry name" value="Aspartate aminotransferase"/>
    <property type="match status" value="1"/>
</dbReference>
<dbReference type="STRING" id="228959.SAMN05421797_11246"/>
<dbReference type="Pfam" id="PF00155">
    <property type="entry name" value="Aminotran_1_2"/>
    <property type="match status" value="1"/>
</dbReference>
<evidence type="ECO:0000256" key="2">
    <source>
        <dbReference type="ARBA" id="ARBA00007441"/>
    </source>
</evidence>
<evidence type="ECO:0000313" key="8">
    <source>
        <dbReference type="EMBL" id="SIR39181.1"/>
    </source>
</evidence>
<accession>A0A1N7AJJ2</accession>
<dbReference type="PANTHER" id="PTHR46383:SF1">
    <property type="entry name" value="ASPARTATE AMINOTRANSFERASE"/>
    <property type="match status" value="1"/>
</dbReference>
<dbReference type="InterPro" id="IPR015424">
    <property type="entry name" value="PyrdxlP-dep_Trfase"/>
</dbReference>
<proteinExistence type="inferred from homology"/>
<feature type="domain" description="Aminotransferase class I/classII large" evidence="7">
    <location>
        <begin position="32"/>
        <end position="391"/>
    </location>
</feature>
<dbReference type="InterPro" id="IPR004838">
    <property type="entry name" value="NHTrfase_class1_PyrdxlP-BS"/>
</dbReference>
<evidence type="ECO:0000256" key="6">
    <source>
        <dbReference type="RuleBase" id="RU000481"/>
    </source>
</evidence>
<reference evidence="9" key="1">
    <citation type="submission" date="2017-01" db="EMBL/GenBank/DDBJ databases">
        <authorList>
            <person name="Varghese N."/>
            <person name="Submissions S."/>
        </authorList>
    </citation>
    <scope>NUCLEOTIDE SEQUENCE [LARGE SCALE GENOMIC DNA]</scope>
    <source>
        <strain evidence="9">DSM 15366</strain>
    </source>
</reference>
<dbReference type="InterPro" id="IPR050596">
    <property type="entry name" value="AspAT/PAT-like"/>
</dbReference>
<dbReference type="Gene3D" id="3.90.1150.10">
    <property type="entry name" value="Aspartate Aminotransferase, domain 1"/>
    <property type="match status" value="1"/>
</dbReference>
<dbReference type="RefSeq" id="WP_076551311.1">
    <property type="nucleotide sequence ID" value="NZ_FTMA01000012.1"/>
</dbReference>
<keyword evidence="9" id="KW-1185">Reference proteome</keyword>
<keyword evidence="5" id="KW-0663">Pyridoxal phosphate</keyword>
<dbReference type="EMBL" id="FTMA01000012">
    <property type="protein sequence ID" value="SIR39181.1"/>
    <property type="molecule type" value="Genomic_DNA"/>
</dbReference>
<dbReference type="PANTHER" id="PTHR46383">
    <property type="entry name" value="ASPARTATE AMINOTRANSFERASE"/>
    <property type="match status" value="1"/>
</dbReference>
<keyword evidence="3 6" id="KW-0032">Aminotransferase</keyword>
<dbReference type="InterPro" id="IPR004839">
    <property type="entry name" value="Aminotransferase_I/II_large"/>
</dbReference>
<gene>
    <name evidence="8" type="ORF">SAMN05421797_11246</name>
</gene>
<evidence type="ECO:0000256" key="5">
    <source>
        <dbReference type="ARBA" id="ARBA00022898"/>
    </source>
</evidence>
<dbReference type="EC" id="2.6.1.-" evidence="6"/>
<organism evidence="8 9">
    <name type="scientific">Maribacter ulvicola</name>
    <dbReference type="NCBI Taxonomy" id="228959"/>
    <lineage>
        <taxon>Bacteria</taxon>
        <taxon>Pseudomonadati</taxon>
        <taxon>Bacteroidota</taxon>
        <taxon>Flavobacteriia</taxon>
        <taxon>Flavobacteriales</taxon>
        <taxon>Flavobacteriaceae</taxon>
        <taxon>Maribacter</taxon>
    </lineage>
</organism>
<evidence type="ECO:0000313" key="9">
    <source>
        <dbReference type="Proteomes" id="UP000186953"/>
    </source>
</evidence>
<dbReference type="AlphaFoldDB" id="A0A1N7AJJ2"/>
<evidence type="ECO:0000256" key="1">
    <source>
        <dbReference type="ARBA" id="ARBA00001933"/>
    </source>
</evidence>
<dbReference type="OrthoDB" id="9802328at2"/>
<name>A0A1N7AJJ2_9FLAO</name>
<protein>
    <recommendedName>
        <fullName evidence="6">Aminotransferase</fullName>
        <ecNumber evidence="6">2.6.1.-</ecNumber>
    </recommendedName>
</protein>
<dbReference type="InterPro" id="IPR015421">
    <property type="entry name" value="PyrdxlP-dep_Trfase_major"/>
</dbReference>
<comment type="similarity">
    <text evidence="2 6">Belongs to the class-I pyridoxal-phosphate-dependent aminotransferase family.</text>
</comment>
<dbReference type="Gene3D" id="3.40.640.10">
    <property type="entry name" value="Type I PLP-dependent aspartate aminotransferase-like (Major domain)"/>
    <property type="match status" value="1"/>
</dbReference>
<dbReference type="InterPro" id="IPR015422">
    <property type="entry name" value="PyrdxlP-dep_Trfase_small"/>
</dbReference>
<dbReference type="GO" id="GO:0006520">
    <property type="term" value="P:amino acid metabolic process"/>
    <property type="evidence" value="ECO:0007669"/>
    <property type="project" value="InterPro"/>
</dbReference>